<sequence length="156" mass="17350">MTGPATWIGPRDALHPSRVILYVLLGWAFGVYHRPYLPEFLPSYAAFTGVMPWAWWGWAAVIGAALIQLTPPGTGWRLITHAWNGTFFLLVAGTFTSSVGITTAATTYTILGYVCVILWARSAVAFATQRSWWAALVNRPPRVIQWLADWGRDGRD</sequence>
<feature type="transmembrane region" description="Helical" evidence="1">
    <location>
        <begin position="87"/>
        <end position="120"/>
    </location>
</feature>
<proteinExistence type="predicted"/>
<dbReference type="EMBL" id="JAURUR010000007">
    <property type="protein sequence ID" value="MDP9764859.1"/>
    <property type="molecule type" value="Genomic_DNA"/>
</dbReference>
<feature type="transmembrane region" description="Helical" evidence="1">
    <location>
        <begin position="13"/>
        <end position="32"/>
    </location>
</feature>
<gene>
    <name evidence="2" type="ORF">QO006_002306</name>
</gene>
<keyword evidence="1" id="KW-0812">Transmembrane</keyword>
<evidence type="ECO:0000313" key="2">
    <source>
        <dbReference type="EMBL" id="MDP9764859.1"/>
    </source>
</evidence>
<evidence type="ECO:0000313" key="3">
    <source>
        <dbReference type="Proteomes" id="UP001232163"/>
    </source>
</evidence>
<feature type="transmembrane region" description="Helical" evidence="1">
    <location>
        <begin position="44"/>
        <end position="67"/>
    </location>
</feature>
<evidence type="ECO:0000256" key="1">
    <source>
        <dbReference type="SAM" id="Phobius"/>
    </source>
</evidence>
<keyword evidence="3" id="KW-1185">Reference proteome</keyword>
<dbReference type="Proteomes" id="UP001232163">
    <property type="component" value="Unassembled WGS sequence"/>
</dbReference>
<keyword evidence="1" id="KW-1133">Transmembrane helix</keyword>
<protein>
    <submittedName>
        <fullName evidence="2">Uncharacterized protein</fullName>
    </submittedName>
</protein>
<name>A0ABT9MED0_9DEIO</name>
<keyword evidence="1" id="KW-0472">Membrane</keyword>
<accession>A0ABT9MED0</accession>
<organism evidence="2 3">
    <name type="scientific">Deinococcus enclensis</name>
    <dbReference type="NCBI Taxonomy" id="1049582"/>
    <lineage>
        <taxon>Bacteria</taxon>
        <taxon>Thermotogati</taxon>
        <taxon>Deinococcota</taxon>
        <taxon>Deinococci</taxon>
        <taxon>Deinococcales</taxon>
        <taxon>Deinococcaceae</taxon>
        <taxon>Deinococcus</taxon>
    </lineage>
</organism>
<comment type="caution">
    <text evidence="2">The sequence shown here is derived from an EMBL/GenBank/DDBJ whole genome shotgun (WGS) entry which is preliminary data.</text>
</comment>
<dbReference type="RefSeq" id="WP_307466368.1">
    <property type="nucleotide sequence ID" value="NZ_JAURUR010000007.1"/>
</dbReference>
<reference evidence="2 3" key="1">
    <citation type="submission" date="2023-07" db="EMBL/GenBank/DDBJ databases">
        <title>Genomic Encyclopedia of Type Strains, Phase IV (KMG-IV): sequencing the most valuable type-strain genomes for metagenomic binning, comparative biology and taxonomic classification.</title>
        <authorList>
            <person name="Goeker M."/>
        </authorList>
    </citation>
    <scope>NUCLEOTIDE SEQUENCE [LARGE SCALE GENOMIC DNA]</scope>
    <source>
        <strain evidence="2 3">NIO-1023</strain>
    </source>
</reference>